<dbReference type="AlphaFoldDB" id="A0A498JTD4"/>
<protein>
    <submittedName>
        <fullName evidence="1">Uncharacterized protein</fullName>
    </submittedName>
</protein>
<accession>A0A498JTD4</accession>
<evidence type="ECO:0000313" key="1">
    <source>
        <dbReference type="EMBL" id="RXH98475.1"/>
    </source>
</evidence>
<reference evidence="1 2" key="1">
    <citation type="submission" date="2018-10" db="EMBL/GenBank/DDBJ databases">
        <title>A high-quality apple genome assembly.</title>
        <authorList>
            <person name="Hu J."/>
        </authorList>
    </citation>
    <scope>NUCLEOTIDE SEQUENCE [LARGE SCALE GENOMIC DNA]</scope>
    <source>
        <strain evidence="2">cv. HFTH1</strain>
        <tissue evidence="1">Young leaf</tissue>
    </source>
</reference>
<proteinExistence type="predicted"/>
<gene>
    <name evidence="1" type="ORF">DVH24_010800</name>
</gene>
<dbReference type="Proteomes" id="UP000290289">
    <property type="component" value="Chromosome 5"/>
</dbReference>
<keyword evidence="2" id="KW-1185">Reference proteome</keyword>
<comment type="caution">
    <text evidence="1">The sequence shown here is derived from an EMBL/GenBank/DDBJ whole genome shotgun (WGS) entry which is preliminary data.</text>
</comment>
<dbReference type="EMBL" id="RDQH01000331">
    <property type="protein sequence ID" value="RXH98475.1"/>
    <property type="molecule type" value="Genomic_DNA"/>
</dbReference>
<evidence type="ECO:0000313" key="2">
    <source>
        <dbReference type="Proteomes" id="UP000290289"/>
    </source>
</evidence>
<organism evidence="1 2">
    <name type="scientific">Malus domestica</name>
    <name type="common">Apple</name>
    <name type="synonym">Pyrus malus</name>
    <dbReference type="NCBI Taxonomy" id="3750"/>
    <lineage>
        <taxon>Eukaryota</taxon>
        <taxon>Viridiplantae</taxon>
        <taxon>Streptophyta</taxon>
        <taxon>Embryophyta</taxon>
        <taxon>Tracheophyta</taxon>
        <taxon>Spermatophyta</taxon>
        <taxon>Magnoliopsida</taxon>
        <taxon>eudicotyledons</taxon>
        <taxon>Gunneridae</taxon>
        <taxon>Pentapetalae</taxon>
        <taxon>rosids</taxon>
        <taxon>fabids</taxon>
        <taxon>Rosales</taxon>
        <taxon>Rosaceae</taxon>
        <taxon>Amygdaloideae</taxon>
        <taxon>Maleae</taxon>
        <taxon>Malus</taxon>
    </lineage>
</organism>
<name>A0A498JTD4_MALDO</name>
<sequence>MTTITILVIGKPHDHHHSAAVEHHLLSLAVLLRTPSLEVFFPFSENHHYSTFSLTTSGVDLVNLSDENTSRRLPRLSSFRALKVRLATCKNCRFCEEGAWEASAATLWWHVRQHVEKLEVPP</sequence>